<dbReference type="Proteomes" id="UP000008141">
    <property type="component" value="Unassembled WGS sequence"/>
</dbReference>
<accession>E1ZH83</accession>
<feature type="compositionally biased region" description="Low complexity" evidence="2">
    <location>
        <begin position="182"/>
        <end position="205"/>
    </location>
</feature>
<feature type="compositionally biased region" description="Basic and acidic residues" evidence="2">
    <location>
        <begin position="172"/>
        <end position="181"/>
    </location>
</feature>
<sequence>MGASLSSEGEPGGVITVQQTGAIGPQQDDEAYLRQLAELQHSLPILPDSVAEPSSIWAKTLGGSSAAGASTKPLQQLVADYQRFTRWHCRRIVEQQEKLNAGIPKLEQQAEWVQQRAAESCRKMLAAQANLAGVADVQRELEELTSRLQRVQQSMAEVERLVAAQKQQKQRQWGEQRHEQQEQQQAKQQQQVVDQQPTTQHISAC</sequence>
<gene>
    <name evidence="3" type="ORF">CHLNCDRAFT_134964</name>
</gene>
<proteinExistence type="predicted"/>
<dbReference type="AlphaFoldDB" id="E1ZH83"/>
<evidence type="ECO:0000313" key="3">
    <source>
        <dbReference type="EMBL" id="EFN54874.1"/>
    </source>
</evidence>
<dbReference type="EMBL" id="GL433846">
    <property type="protein sequence ID" value="EFN54874.1"/>
    <property type="molecule type" value="Genomic_DNA"/>
</dbReference>
<organism evidence="4">
    <name type="scientific">Chlorella variabilis</name>
    <name type="common">Green alga</name>
    <dbReference type="NCBI Taxonomy" id="554065"/>
    <lineage>
        <taxon>Eukaryota</taxon>
        <taxon>Viridiplantae</taxon>
        <taxon>Chlorophyta</taxon>
        <taxon>core chlorophytes</taxon>
        <taxon>Trebouxiophyceae</taxon>
        <taxon>Chlorellales</taxon>
        <taxon>Chlorellaceae</taxon>
        <taxon>Chlorella clade</taxon>
        <taxon>Chlorella</taxon>
    </lineage>
</organism>
<dbReference type="GeneID" id="17354302"/>
<protein>
    <submittedName>
        <fullName evidence="3">Uncharacterized protein</fullName>
    </submittedName>
</protein>
<keyword evidence="4" id="KW-1185">Reference proteome</keyword>
<dbReference type="OrthoDB" id="10492158at2759"/>
<evidence type="ECO:0000313" key="4">
    <source>
        <dbReference type="Proteomes" id="UP000008141"/>
    </source>
</evidence>
<evidence type="ECO:0000256" key="2">
    <source>
        <dbReference type="SAM" id="MobiDB-lite"/>
    </source>
</evidence>
<feature type="region of interest" description="Disordered" evidence="2">
    <location>
        <begin position="1"/>
        <end position="21"/>
    </location>
</feature>
<keyword evidence="1" id="KW-0175">Coiled coil</keyword>
<evidence type="ECO:0000256" key="1">
    <source>
        <dbReference type="SAM" id="Coils"/>
    </source>
</evidence>
<dbReference type="KEGG" id="cvr:CHLNCDRAFT_134964"/>
<dbReference type="InParanoid" id="E1ZH83"/>
<reference evidence="3 4" key="1">
    <citation type="journal article" date="2010" name="Plant Cell">
        <title>The Chlorella variabilis NC64A genome reveals adaptation to photosymbiosis, coevolution with viruses, and cryptic sex.</title>
        <authorList>
            <person name="Blanc G."/>
            <person name="Duncan G."/>
            <person name="Agarkova I."/>
            <person name="Borodovsky M."/>
            <person name="Gurnon J."/>
            <person name="Kuo A."/>
            <person name="Lindquist E."/>
            <person name="Lucas S."/>
            <person name="Pangilinan J."/>
            <person name="Polle J."/>
            <person name="Salamov A."/>
            <person name="Terry A."/>
            <person name="Yamada T."/>
            <person name="Dunigan D.D."/>
            <person name="Grigoriev I.V."/>
            <person name="Claverie J.M."/>
            <person name="Van Etten J.L."/>
        </authorList>
    </citation>
    <scope>NUCLEOTIDE SEQUENCE [LARGE SCALE GENOMIC DNA]</scope>
    <source>
        <strain evidence="3 4">NC64A</strain>
    </source>
</reference>
<feature type="region of interest" description="Disordered" evidence="2">
    <location>
        <begin position="169"/>
        <end position="205"/>
    </location>
</feature>
<name>E1ZH83_CHLVA</name>
<dbReference type="RefSeq" id="XP_005846976.1">
    <property type="nucleotide sequence ID" value="XM_005846914.1"/>
</dbReference>
<feature type="coiled-coil region" evidence="1">
    <location>
        <begin position="134"/>
        <end position="168"/>
    </location>
</feature>